<reference evidence="2" key="1">
    <citation type="submission" date="2023-06" db="EMBL/GenBank/DDBJ databases">
        <title>Draft genome sequence of Nocardioides sp. SOB77.</title>
        <authorList>
            <person name="Zhang G."/>
        </authorList>
    </citation>
    <scope>NUCLEOTIDE SEQUENCE</scope>
    <source>
        <strain evidence="2">SOB77</strain>
    </source>
</reference>
<dbReference type="InterPro" id="IPR011335">
    <property type="entry name" value="Restrct_endonuc-II-like"/>
</dbReference>
<dbReference type="EMBL" id="JAUHJQ010000008">
    <property type="protein sequence ID" value="MDN4174844.1"/>
    <property type="molecule type" value="Genomic_DNA"/>
</dbReference>
<sequence>MIEHLTDDLGVVLRRDLVAAGVDDNAIKRLMRGGVLVRLRHGVYALTSLWSAASERQRHLMLARGVMTLYGDDVALSHTSAALAYGAPDWQVPTDLVHLTDLFAAGERTQARVRHHRGTCRVPDLTRMHGHWITSPARTALDSASILDRDAAVCVLDWFLRQRLTTTEELSMVVAGRHAWADHLGLTLKVDHARDGSDSVGETRTRLILGDLGLPAPVLQLEVYDVDGRLAGIVDFAWPEHGVVVEFDGEEKYHRYRRPGETIEQMVLREKRREDRIRELTGWVVIRISWADLRNPTALRARLERHLRPAAA</sequence>
<dbReference type="RefSeq" id="WP_300953938.1">
    <property type="nucleotide sequence ID" value="NZ_JAUHJQ010000008.1"/>
</dbReference>
<dbReference type="Proteomes" id="UP001168620">
    <property type="component" value="Unassembled WGS sequence"/>
</dbReference>
<feature type="domain" description="AbiEi antitoxin N-terminal" evidence="1">
    <location>
        <begin position="7"/>
        <end position="47"/>
    </location>
</feature>
<keyword evidence="3" id="KW-1185">Reference proteome</keyword>
<comment type="caution">
    <text evidence="2">The sequence shown here is derived from an EMBL/GenBank/DDBJ whole genome shotgun (WGS) entry which is preliminary data.</text>
</comment>
<evidence type="ECO:0000313" key="2">
    <source>
        <dbReference type="EMBL" id="MDN4174844.1"/>
    </source>
</evidence>
<evidence type="ECO:0000313" key="3">
    <source>
        <dbReference type="Proteomes" id="UP001168620"/>
    </source>
</evidence>
<accession>A0ABT8FJI8</accession>
<dbReference type="SUPFAM" id="SSF52980">
    <property type="entry name" value="Restriction endonuclease-like"/>
    <property type="match status" value="1"/>
</dbReference>
<protein>
    <submittedName>
        <fullName evidence="2">Type IV toxin-antitoxin system AbiEi family antitoxin domain-containing protein</fullName>
    </submittedName>
</protein>
<dbReference type="Pfam" id="PF13338">
    <property type="entry name" value="AbiEi_4"/>
    <property type="match status" value="1"/>
</dbReference>
<organism evidence="2 3">
    <name type="scientific">Nocardioides oceani</name>
    <dbReference type="NCBI Taxonomy" id="3058369"/>
    <lineage>
        <taxon>Bacteria</taxon>
        <taxon>Bacillati</taxon>
        <taxon>Actinomycetota</taxon>
        <taxon>Actinomycetes</taxon>
        <taxon>Propionibacteriales</taxon>
        <taxon>Nocardioidaceae</taxon>
        <taxon>Nocardioides</taxon>
    </lineage>
</organism>
<evidence type="ECO:0000259" key="1">
    <source>
        <dbReference type="Pfam" id="PF13338"/>
    </source>
</evidence>
<name>A0ABT8FJI8_9ACTN</name>
<gene>
    <name evidence="2" type="ORF">QWY28_17915</name>
</gene>
<dbReference type="InterPro" id="IPR025159">
    <property type="entry name" value="AbiEi_N"/>
</dbReference>
<proteinExistence type="predicted"/>